<comment type="caution">
    <text evidence="2">The sequence shown here is derived from an EMBL/GenBank/DDBJ whole genome shotgun (WGS) entry which is preliminary data.</text>
</comment>
<accession>A0AA39NVB0</accession>
<sequence length="301" mass="32213">MASSEPPADLPQSNNTAIPTAFQKLLACGKYYAGLESLFCLQEVPPQPNWTSTQVDKWVINVKGFWEHCKAQVDMAGVSSKDFRGVEYKFLQLLLEFLDEKVIASSLEYNELQQYSLKVFPLPLPETLVPLPPSRSVLAAPLAPLSLSAILSILQVVAPSKVPSSISDIGPQPPKLTLLGPCLPVTTPEPSFRLDPTSPLHPAAANTVASPPSVSPFTDSIFGVWCSQGLTPIDLPLPSPHPISLLRTSTPPALVLPDLAPVSAGSFLSSSRKRTPLFFTGTDDEDEPPTLGAIDKGKAGK</sequence>
<evidence type="ECO:0000313" key="3">
    <source>
        <dbReference type="Proteomes" id="UP001175227"/>
    </source>
</evidence>
<keyword evidence="3" id="KW-1185">Reference proteome</keyword>
<gene>
    <name evidence="2" type="ORF">IW261DRAFT_1570930</name>
</gene>
<evidence type="ECO:0000313" key="2">
    <source>
        <dbReference type="EMBL" id="KAK0472340.1"/>
    </source>
</evidence>
<evidence type="ECO:0000256" key="1">
    <source>
        <dbReference type="SAM" id="MobiDB-lite"/>
    </source>
</evidence>
<dbReference type="EMBL" id="JAUEPR010000041">
    <property type="protein sequence ID" value="KAK0472340.1"/>
    <property type="molecule type" value="Genomic_DNA"/>
</dbReference>
<proteinExistence type="predicted"/>
<name>A0AA39NVB0_9AGAR</name>
<feature type="region of interest" description="Disordered" evidence="1">
    <location>
        <begin position="278"/>
        <end position="301"/>
    </location>
</feature>
<reference evidence="2" key="1">
    <citation type="submission" date="2023-06" db="EMBL/GenBank/DDBJ databases">
        <authorList>
            <consortium name="Lawrence Berkeley National Laboratory"/>
            <person name="Ahrendt S."/>
            <person name="Sahu N."/>
            <person name="Indic B."/>
            <person name="Wong-Bajracharya J."/>
            <person name="Merenyi Z."/>
            <person name="Ke H.-M."/>
            <person name="Monk M."/>
            <person name="Kocsube S."/>
            <person name="Drula E."/>
            <person name="Lipzen A."/>
            <person name="Balint B."/>
            <person name="Henrissat B."/>
            <person name="Andreopoulos B."/>
            <person name="Martin F.M."/>
            <person name="Harder C.B."/>
            <person name="Rigling D."/>
            <person name="Ford K.L."/>
            <person name="Foster G.D."/>
            <person name="Pangilinan J."/>
            <person name="Papanicolaou A."/>
            <person name="Barry K."/>
            <person name="LaButti K."/>
            <person name="Viragh M."/>
            <person name="Koriabine M."/>
            <person name="Yan M."/>
            <person name="Riley R."/>
            <person name="Champramary S."/>
            <person name="Plett K.L."/>
            <person name="Tsai I.J."/>
            <person name="Slot J."/>
            <person name="Sipos G."/>
            <person name="Plett J."/>
            <person name="Nagy L.G."/>
            <person name="Grigoriev I.V."/>
        </authorList>
    </citation>
    <scope>NUCLEOTIDE SEQUENCE</scope>
    <source>
        <strain evidence="2">ICMP 16352</strain>
    </source>
</reference>
<dbReference type="Proteomes" id="UP001175227">
    <property type="component" value="Unassembled WGS sequence"/>
</dbReference>
<dbReference type="AlphaFoldDB" id="A0AA39NVB0"/>
<protein>
    <submittedName>
        <fullName evidence="2">Uncharacterized protein</fullName>
    </submittedName>
</protein>
<organism evidence="2 3">
    <name type="scientific">Armillaria novae-zelandiae</name>
    <dbReference type="NCBI Taxonomy" id="153914"/>
    <lineage>
        <taxon>Eukaryota</taxon>
        <taxon>Fungi</taxon>
        <taxon>Dikarya</taxon>
        <taxon>Basidiomycota</taxon>
        <taxon>Agaricomycotina</taxon>
        <taxon>Agaricomycetes</taxon>
        <taxon>Agaricomycetidae</taxon>
        <taxon>Agaricales</taxon>
        <taxon>Marasmiineae</taxon>
        <taxon>Physalacriaceae</taxon>
        <taxon>Armillaria</taxon>
    </lineage>
</organism>